<dbReference type="EMBL" id="GL348713">
    <property type="protein sequence ID" value="EFH67300.1"/>
    <property type="molecule type" value="Genomic_DNA"/>
</dbReference>
<feature type="repeat" description="PPR" evidence="3">
    <location>
        <begin position="325"/>
        <end position="359"/>
    </location>
</feature>
<dbReference type="Pfam" id="PF13041">
    <property type="entry name" value="PPR_2"/>
    <property type="match status" value="1"/>
</dbReference>
<organism evidence="5">
    <name type="scientific">Arabidopsis lyrata subsp. lyrata</name>
    <name type="common">Lyre-leaved rock-cress</name>
    <dbReference type="NCBI Taxonomy" id="81972"/>
    <lineage>
        <taxon>Eukaryota</taxon>
        <taxon>Viridiplantae</taxon>
        <taxon>Streptophyta</taxon>
        <taxon>Embryophyta</taxon>
        <taxon>Tracheophyta</taxon>
        <taxon>Spermatophyta</taxon>
        <taxon>Magnoliopsida</taxon>
        <taxon>eudicotyledons</taxon>
        <taxon>Gunneridae</taxon>
        <taxon>Pentapetalae</taxon>
        <taxon>rosids</taxon>
        <taxon>malvids</taxon>
        <taxon>Brassicales</taxon>
        <taxon>Brassicaceae</taxon>
        <taxon>Camelineae</taxon>
        <taxon>Arabidopsis</taxon>
    </lineage>
</organism>
<evidence type="ECO:0000256" key="3">
    <source>
        <dbReference type="PROSITE-ProRule" id="PRU00708"/>
    </source>
</evidence>
<dbReference type="InterPro" id="IPR002885">
    <property type="entry name" value="PPR_rpt"/>
</dbReference>
<dbReference type="Pfam" id="PF20431">
    <property type="entry name" value="E_motif"/>
    <property type="match status" value="1"/>
</dbReference>
<sequence length="586" mass="65821">MGTRVTQFTYLHAPSSHMAEELVNQFISAAISKSRHLNHLKQVQSFLIVSGLSHSHFLCFKLLRFCTLRLCNLSYARFIFDRFSFPNTHLYAAVLTGYSSSLPLHASSAFSFFRLMVNRSFPRPNHFIYPLVLKSTPYLSSAFSTPLVHTHLFKSGFHLYVVVQTALLHSYASSVSHITLARQLFDEMSERNVVSWTAMLSGYARSGDIFNAVALFEEMPERDVPSWNAILAACTQNGLFVEAVSLFRRMINDPCIRPNEVTLVCVLSACAQTGTLQLAKGIHAFAYRRNLSSDVFVSNSLVDLYGKCGNLEEASSVFKMSSKKSLTAWNSMINCFALHGRSEEAIAVFEDMMKLNSHDIKPDHITFIGLLNACTHGGLVSKGRGYFDLMKKRFGIEPRIEHYGCLIDLLGRAGQFDEALETMSTMKMEADEAIWGSLLNACKKYGHLDLAEVAVKNLVALNPNNGGYVAMMANLYGEMGNWEEARRARKMIKHQNAYKPPGWSQIEIDNKLLLLSNSELPASIYTGYMASEKLWKLEIFFIDLSTGPWTIKHSRRGSLLRQALVLVSYDFKLSNTSSCIFIGNDQ</sequence>
<dbReference type="GO" id="GO:0005737">
    <property type="term" value="C:cytoplasm"/>
    <property type="evidence" value="ECO:0007669"/>
    <property type="project" value="UniProtKB-ARBA"/>
</dbReference>
<dbReference type="HOGENOM" id="CLU_002706_0_2_1"/>
<evidence type="ECO:0000313" key="5">
    <source>
        <dbReference type="Proteomes" id="UP000008694"/>
    </source>
</evidence>
<dbReference type="NCBIfam" id="TIGR00756">
    <property type="entry name" value="PPR"/>
    <property type="match status" value="5"/>
</dbReference>
<evidence type="ECO:0000313" key="4">
    <source>
        <dbReference type="EMBL" id="EFH67300.1"/>
    </source>
</evidence>
<dbReference type="STRING" id="81972.D7KIH8"/>
<proteinExistence type="inferred from homology"/>
<dbReference type="Gramene" id="fgenesh1_pg.C_scaffold_1002976">
    <property type="protein sequence ID" value="fgenesh1_pg.C_scaffold_1002976"/>
    <property type="gene ID" value="fgenesh1_pg.C_scaffold_1002976"/>
</dbReference>
<dbReference type="Proteomes" id="UP000008694">
    <property type="component" value="Unassembled WGS sequence"/>
</dbReference>
<dbReference type="Gene3D" id="1.25.40.10">
    <property type="entry name" value="Tetratricopeptide repeat domain"/>
    <property type="match status" value="3"/>
</dbReference>
<reference evidence="5" key="1">
    <citation type="journal article" date="2011" name="Nat. Genet.">
        <title>The Arabidopsis lyrata genome sequence and the basis of rapid genome size change.</title>
        <authorList>
            <person name="Hu T.T."/>
            <person name="Pattyn P."/>
            <person name="Bakker E.G."/>
            <person name="Cao J."/>
            <person name="Cheng J.-F."/>
            <person name="Clark R.M."/>
            <person name="Fahlgren N."/>
            <person name="Fawcett J.A."/>
            <person name="Grimwood J."/>
            <person name="Gundlach H."/>
            <person name="Haberer G."/>
            <person name="Hollister J.D."/>
            <person name="Ossowski S."/>
            <person name="Ottilar R.P."/>
            <person name="Salamov A.A."/>
            <person name="Schneeberger K."/>
            <person name="Spannagl M."/>
            <person name="Wang X."/>
            <person name="Yang L."/>
            <person name="Nasrallah M.E."/>
            <person name="Bergelson J."/>
            <person name="Carrington J.C."/>
            <person name="Gaut B.S."/>
            <person name="Schmutz J."/>
            <person name="Mayer K.F.X."/>
            <person name="Van de Peer Y."/>
            <person name="Grigoriev I.V."/>
            <person name="Nordborg M."/>
            <person name="Weigel D."/>
            <person name="Guo Y.-L."/>
        </authorList>
    </citation>
    <scope>NUCLEOTIDE SEQUENCE [LARGE SCALE GENOMIC DNA]</scope>
    <source>
        <strain evidence="5">cv. MN47</strain>
    </source>
</reference>
<dbReference type="InterPro" id="IPR046960">
    <property type="entry name" value="PPR_At4g14850-like_plant"/>
</dbReference>
<dbReference type="InterPro" id="IPR011990">
    <property type="entry name" value="TPR-like_helical_dom_sf"/>
</dbReference>
<dbReference type="FunFam" id="1.25.40.10:FF:000277">
    <property type="entry name" value="Pentatricopeptide repeat-containing protein, mitochondrial"/>
    <property type="match status" value="1"/>
</dbReference>
<dbReference type="Pfam" id="PF01535">
    <property type="entry name" value="PPR"/>
    <property type="match status" value="4"/>
</dbReference>
<dbReference type="GO" id="GO:0016556">
    <property type="term" value="P:mRNA modification"/>
    <property type="evidence" value="ECO:0007669"/>
    <property type="project" value="UniProtKB-ARBA"/>
</dbReference>
<keyword evidence="5" id="KW-1185">Reference proteome</keyword>
<gene>
    <name evidence="4" type="ORF">ARALYDRAFT_336411</name>
</gene>
<protein>
    <submittedName>
        <fullName evidence="4">Pentatricopeptide repeat-containing protein</fullName>
    </submittedName>
</protein>
<keyword evidence="1" id="KW-0677">Repeat</keyword>
<dbReference type="PANTHER" id="PTHR47926">
    <property type="entry name" value="PENTATRICOPEPTIDE REPEAT-CONTAINING PROTEIN"/>
    <property type="match status" value="1"/>
</dbReference>
<dbReference type="GO" id="GO:0003723">
    <property type="term" value="F:RNA binding"/>
    <property type="evidence" value="ECO:0007669"/>
    <property type="project" value="InterPro"/>
</dbReference>
<dbReference type="SUPFAM" id="SSF48452">
    <property type="entry name" value="TPR-like"/>
    <property type="match status" value="1"/>
</dbReference>
<dbReference type="eggNOG" id="KOG4197">
    <property type="taxonomic scope" value="Eukaryota"/>
</dbReference>
<dbReference type="AlphaFoldDB" id="D7KIH8"/>
<accession>D7KIH8</accession>
<evidence type="ECO:0000256" key="2">
    <source>
        <dbReference type="ARBA" id="ARBA00061659"/>
    </source>
</evidence>
<evidence type="ECO:0000256" key="1">
    <source>
        <dbReference type="ARBA" id="ARBA00022737"/>
    </source>
</evidence>
<comment type="similarity">
    <text evidence="2">Belongs to the PPR family. PCMP-E subfamily.</text>
</comment>
<feature type="repeat" description="PPR" evidence="3">
    <location>
        <begin position="192"/>
        <end position="226"/>
    </location>
</feature>
<dbReference type="InterPro" id="IPR046848">
    <property type="entry name" value="E_motif"/>
</dbReference>
<dbReference type="PANTHER" id="PTHR47926:SF453">
    <property type="entry name" value="PENTATRICOPEPTIDE REPEAT (PPR) SUPERFAMILY PROTEIN"/>
    <property type="match status" value="1"/>
</dbReference>
<name>D7KIH8_ARALL</name>
<dbReference type="PROSITE" id="PS51375">
    <property type="entry name" value="PPR"/>
    <property type="match status" value="2"/>
</dbReference>
<dbReference type="FunFam" id="1.25.40.10:FF:000348">
    <property type="entry name" value="Pentatricopeptide repeat-containing protein chloroplastic"/>
    <property type="match status" value="1"/>
</dbReference>